<dbReference type="GeneID" id="114828478"/>
<dbReference type="KEGG" id="goe:114828478"/>
<evidence type="ECO:0000256" key="2">
    <source>
        <dbReference type="SAM" id="Phobius"/>
    </source>
</evidence>
<dbReference type="Proteomes" id="UP000694867">
    <property type="component" value="Unplaced"/>
</dbReference>
<proteinExistence type="predicted"/>
<dbReference type="AlphaFoldDB" id="A0AAJ7SID8"/>
<keyword evidence="2" id="KW-0472">Membrane</keyword>
<accession>A0AAJ7SID8</accession>
<feature type="region of interest" description="Disordered" evidence="1">
    <location>
        <begin position="257"/>
        <end position="303"/>
    </location>
</feature>
<feature type="region of interest" description="Disordered" evidence="1">
    <location>
        <begin position="99"/>
        <end position="158"/>
    </location>
</feature>
<feature type="region of interest" description="Disordered" evidence="1">
    <location>
        <begin position="33"/>
        <end position="53"/>
    </location>
</feature>
<evidence type="ECO:0000313" key="3">
    <source>
        <dbReference type="Proteomes" id="UP000694867"/>
    </source>
</evidence>
<protein>
    <submittedName>
        <fullName evidence="4">Uncharacterized protein LOC114828478</fullName>
    </submittedName>
</protein>
<feature type="compositionally biased region" description="Basic and acidic residues" evidence="1">
    <location>
        <begin position="36"/>
        <end position="50"/>
    </location>
</feature>
<feature type="region of interest" description="Disordered" evidence="1">
    <location>
        <begin position="223"/>
        <end position="243"/>
    </location>
</feature>
<feature type="transmembrane region" description="Helical" evidence="2">
    <location>
        <begin position="7"/>
        <end position="25"/>
    </location>
</feature>
<keyword evidence="2" id="KW-0812">Transmembrane</keyword>
<organism evidence="3 4">
    <name type="scientific">Galendromus occidentalis</name>
    <name type="common">western predatory mite</name>
    <dbReference type="NCBI Taxonomy" id="34638"/>
    <lineage>
        <taxon>Eukaryota</taxon>
        <taxon>Metazoa</taxon>
        <taxon>Ecdysozoa</taxon>
        <taxon>Arthropoda</taxon>
        <taxon>Chelicerata</taxon>
        <taxon>Arachnida</taxon>
        <taxon>Acari</taxon>
        <taxon>Parasitiformes</taxon>
        <taxon>Mesostigmata</taxon>
        <taxon>Gamasina</taxon>
        <taxon>Phytoseioidea</taxon>
        <taxon>Phytoseiidae</taxon>
        <taxon>Typhlodrominae</taxon>
        <taxon>Galendromus</taxon>
    </lineage>
</organism>
<dbReference type="RefSeq" id="XP_028968606.1">
    <property type="nucleotide sequence ID" value="XM_029112773.1"/>
</dbReference>
<keyword evidence="2" id="KW-1133">Transmembrane helix</keyword>
<gene>
    <name evidence="4" type="primary">LOC114828478</name>
</gene>
<sequence length="303" mass="33618">MDILRKVLYTVTFPIWFVLSLLAGSKERPPAIADSTDEKYPLPPIEKFDPDQLENAGTDQRDIVQAFGQDLEPAQYIDDVRLIVQLRLKGKENKNLLNMDEHPRLRGTTFQEDEEDGQEEEEDDEEEISDEGGEDGSIPQESPGYRLPDSMKQATDSLQREIEETMKLRDELIAAADRNLQRVEAVSKNSHRAAEETTQKASTIVGNIARGLTAATGVVRETATGAARSAQEEFGRSPGDSEAIVPTIAVDMVQNPTRSTQDAFGSVPKAANDSVGDQKQMNSETLERMKAVEQAMKEDPQRD</sequence>
<name>A0AAJ7SID8_9ACAR</name>
<evidence type="ECO:0000313" key="4">
    <source>
        <dbReference type="RefSeq" id="XP_028968606.1"/>
    </source>
</evidence>
<feature type="compositionally biased region" description="Basic and acidic residues" evidence="1">
    <location>
        <begin position="285"/>
        <end position="303"/>
    </location>
</feature>
<evidence type="ECO:0000256" key="1">
    <source>
        <dbReference type="SAM" id="MobiDB-lite"/>
    </source>
</evidence>
<keyword evidence="3" id="KW-1185">Reference proteome</keyword>
<reference evidence="4" key="1">
    <citation type="submission" date="2025-08" db="UniProtKB">
        <authorList>
            <consortium name="RefSeq"/>
        </authorList>
    </citation>
    <scope>IDENTIFICATION</scope>
</reference>
<feature type="compositionally biased region" description="Polar residues" evidence="1">
    <location>
        <begin position="275"/>
        <end position="284"/>
    </location>
</feature>
<feature type="compositionally biased region" description="Acidic residues" evidence="1">
    <location>
        <begin position="111"/>
        <end position="134"/>
    </location>
</feature>